<dbReference type="Gene3D" id="3.40.50.720">
    <property type="entry name" value="NAD(P)-binding Rossmann-like Domain"/>
    <property type="match status" value="1"/>
</dbReference>
<reference evidence="1 2" key="1">
    <citation type="submission" date="2017-07" db="EMBL/GenBank/DDBJ databases">
        <title>Complete genome sequence of Actinoalloteichus hoggarensis DSM 45943, type strain of Actinoalloteichus hoggarensis.</title>
        <authorList>
            <person name="Ruckert C."/>
            <person name="Nouioui I."/>
            <person name="Willmese J."/>
            <person name="van Wezel G."/>
            <person name="Klenk H.-P."/>
            <person name="Kalinowski J."/>
            <person name="Zotchev S.B."/>
        </authorList>
    </citation>
    <scope>NUCLEOTIDE SEQUENCE [LARGE SCALE GENOMIC DNA]</scope>
    <source>
        <strain evidence="1 2">DSM 45943</strain>
    </source>
</reference>
<dbReference type="InterPro" id="IPR002347">
    <property type="entry name" value="SDR_fam"/>
</dbReference>
<dbReference type="Proteomes" id="UP000204221">
    <property type="component" value="Chromosome"/>
</dbReference>
<organism evidence="1 2">
    <name type="scientific">Actinoalloteichus hoggarensis</name>
    <dbReference type="NCBI Taxonomy" id="1470176"/>
    <lineage>
        <taxon>Bacteria</taxon>
        <taxon>Bacillati</taxon>
        <taxon>Actinomycetota</taxon>
        <taxon>Actinomycetes</taxon>
        <taxon>Pseudonocardiales</taxon>
        <taxon>Pseudonocardiaceae</taxon>
        <taxon>Actinoalloteichus</taxon>
    </lineage>
</organism>
<accession>A0A221W8T6</accession>
<dbReference type="AlphaFoldDB" id="A0A221W8T6"/>
<dbReference type="InterPro" id="IPR036291">
    <property type="entry name" value="NAD(P)-bd_dom_sf"/>
</dbReference>
<dbReference type="PANTHER" id="PTHR47534">
    <property type="entry name" value="YALI0E05731P"/>
    <property type="match status" value="1"/>
</dbReference>
<keyword evidence="2" id="KW-1185">Reference proteome</keyword>
<evidence type="ECO:0000313" key="2">
    <source>
        <dbReference type="Proteomes" id="UP000204221"/>
    </source>
</evidence>
<sequence length="284" mass="30634">MVAPTGKTVVISGGTDGMGRAIALNRLRRGDAVVVLGSNAAKGLALAETAGRDADRLDFIKADLSLIAENRRVLATIGERYRRVDALVLCANRQSPKRKETAEGLEFVFALYYLSRHLLVHGLREQFEQAPDPVIISIAGVGMKAGSINWTDLQHTARYSPVKAQLQAGRANDLLGVSFAEQAESRARFVLFHPGFTRSGDVSVLGPVTRTAVRVLSAVAARSVDKAIAPALSILDQPPTAPLTARDRDKTLPLTLPTLDPERARRLAARTEELLAEHARPGRP</sequence>
<protein>
    <submittedName>
        <fullName evidence="1">Short chain dehydrogenase</fullName>
    </submittedName>
</protein>
<dbReference type="InterPro" id="IPR052228">
    <property type="entry name" value="Sec_Metab_Biosynth_Oxidored"/>
</dbReference>
<dbReference type="EMBL" id="CP022521">
    <property type="protein sequence ID" value="ASO22006.1"/>
    <property type="molecule type" value="Genomic_DNA"/>
</dbReference>
<evidence type="ECO:0000313" key="1">
    <source>
        <dbReference type="EMBL" id="ASO22006.1"/>
    </source>
</evidence>
<dbReference type="KEGG" id="ahg:AHOG_21950"/>
<dbReference type="SUPFAM" id="SSF51735">
    <property type="entry name" value="NAD(P)-binding Rossmann-fold domains"/>
    <property type="match status" value="1"/>
</dbReference>
<dbReference type="RefSeq" id="WP_211290475.1">
    <property type="nucleotide sequence ID" value="NZ_CP022521.1"/>
</dbReference>
<gene>
    <name evidence="1" type="ORF">AHOG_21950</name>
</gene>
<proteinExistence type="predicted"/>
<name>A0A221W8T6_9PSEU</name>
<dbReference type="Pfam" id="PF00106">
    <property type="entry name" value="adh_short"/>
    <property type="match status" value="1"/>
</dbReference>
<dbReference type="PANTHER" id="PTHR47534:SF3">
    <property type="entry name" value="ALCOHOL DEHYDROGENASE-LIKE C-TERMINAL DOMAIN-CONTAINING PROTEIN"/>
    <property type="match status" value="1"/>
</dbReference>